<dbReference type="GO" id="GO:0043752">
    <property type="term" value="F:adenosylcobinamide kinase activity"/>
    <property type="evidence" value="ECO:0007669"/>
    <property type="project" value="InterPro"/>
</dbReference>
<dbReference type="UniPathway" id="UPA00148">
    <property type="reaction ID" value="UER00236"/>
</dbReference>
<dbReference type="GO" id="GO:0000166">
    <property type="term" value="F:nucleotide binding"/>
    <property type="evidence" value="ECO:0007669"/>
    <property type="project" value="InterPro"/>
</dbReference>
<keyword evidence="2" id="KW-1185">Reference proteome</keyword>
<dbReference type="InterPro" id="IPR027417">
    <property type="entry name" value="P-loop_NTPase"/>
</dbReference>
<dbReference type="EMBL" id="CP016537">
    <property type="protein sequence ID" value="ANU14059.1"/>
    <property type="molecule type" value="Genomic_DNA"/>
</dbReference>
<dbReference type="STRING" id="1215089.BBI08_09405"/>
<dbReference type="KEGG" id="phc:BBI08_09405"/>
<protein>
    <submittedName>
        <fullName evidence="1">Uncharacterized protein</fullName>
    </submittedName>
</protein>
<evidence type="ECO:0000313" key="2">
    <source>
        <dbReference type="Proteomes" id="UP000092687"/>
    </source>
</evidence>
<name>A0A1C7DR45_9BACL</name>
<gene>
    <name evidence="1" type="ORF">BBI08_09405</name>
</gene>
<reference evidence="1" key="1">
    <citation type="submission" date="2016-10" db="EMBL/GenBank/DDBJ databases">
        <authorList>
            <person name="de Groot N.N."/>
        </authorList>
    </citation>
    <scope>NUCLEOTIDE SEQUENCE</scope>
    <source>
        <strain evidence="1">DSM 24743</strain>
    </source>
</reference>
<dbReference type="SUPFAM" id="SSF52540">
    <property type="entry name" value="P-loop containing nucleoside triphosphate hydrolases"/>
    <property type="match status" value="1"/>
</dbReference>
<proteinExistence type="predicted"/>
<dbReference type="GO" id="GO:0009236">
    <property type="term" value="P:cobalamin biosynthetic process"/>
    <property type="evidence" value="ECO:0007669"/>
    <property type="project" value="UniProtKB-UniPathway"/>
</dbReference>
<dbReference type="Gene3D" id="3.40.50.300">
    <property type="entry name" value="P-loop containing nucleotide triphosphate hydrolases"/>
    <property type="match status" value="1"/>
</dbReference>
<accession>A0A1C7DR45</accession>
<dbReference type="Pfam" id="PF02283">
    <property type="entry name" value="CobU"/>
    <property type="match status" value="1"/>
</dbReference>
<sequence>MHIVFGGAFNGKRQYVKNLIQNEEASWHEGMMPQLILSDSITVIAGVERWVKEQLEQGLTEQQIIERVKKTLGSSQSKQIWVLTDLNRGIVPTERIERELRDLVGRLYQLLFTEAQQITRIWYGIPQTIKGADQDENLHKNRG</sequence>
<dbReference type="Proteomes" id="UP000092687">
    <property type="component" value="Chromosome"/>
</dbReference>
<dbReference type="OrthoDB" id="1766664at2"/>
<dbReference type="AlphaFoldDB" id="A0A1C7DR45"/>
<dbReference type="RefSeq" id="WP_065528221.1">
    <property type="nucleotide sequence ID" value="NZ_CP016537.2"/>
</dbReference>
<organism evidence="1 2">
    <name type="scientific">Planococcus halocryophilus</name>
    <dbReference type="NCBI Taxonomy" id="1215089"/>
    <lineage>
        <taxon>Bacteria</taxon>
        <taxon>Bacillati</taxon>
        <taxon>Bacillota</taxon>
        <taxon>Bacilli</taxon>
        <taxon>Bacillales</taxon>
        <taxon>Caryophanaceae</taxon>
        <taxon>Planococcus</taxon>
    </lineage>
</organism>
<dbReference type="InterPro" id="IPR003203">
    <property type="entry name" value="CobU/CobP"/>
</dbReference>
<evidence type="ECO:0000313" key="1">
    <source>
        <dbReference type="EMBL" id="ANU14059.1"/>
    </source>
</evidence>